<evidence type="ECO:0000313" key="1">
    <source>
        <dbReference type="EMBL" id="CAG8655964.1"/>
    </source>
</evidence>
<reference evidence="1" key="1">
    <citation type="submission" date="2021-06" db="EMBL/GenBank/DDBJ databases">
        <authorList>
            <person name="Kallberg Y."/>
            <person name="Tangrot J."/>
            <person name="Rosling A."/>
        </authorList>
    </citation>
    <scope>NUCLEOTIDE SEQUENCE</scope>
    <source>
        <strain evidence="1">AU212A</strain>
    </source>
</reference>
<evidence type="ECO:0000313" key="2">
    <source>
        <dbReference type="Proteomes" id="UP000789860"/>
    </source>
</evidence>
<feature type="non-terminal residue" evidence="1">
    <location>
        <position position="1"/>
    </location>
</feature>
<gene>
    <name evidence="1" type="ORF">SCALOS_LOCUS8841</name>
</gene>
<accession>A0ACA9NK96</accession>
<protein>
    <submittedName>
        <fullName evidence="1">10789_t:CDS:1</fullName>
    </submittedName>
</protein>
<name>A0ACA9NK96_9GLOM</name>
<comment type="caution">
    <text evidence="1">The sequence shown here is derived from an EMBL/GenBank/DDBJ whole genome shotgun (WGS) entry which is preliminary data.</text>
</comment>
<feature type="non-terminal residue" evidence="1">
    <location>
        <position position="48"/>
    </location>
</feature>
<dbReference type="EMBL" id="CAJVPM010025008">
    <property type="protein sequence ID" value="CAG8655964.1"/>
    <property type="molecule type" value="Genomic_DNA"/>
</dbReference>
<sequence>ELINLFQFEDSLIQVLNIQLIQDSVIENKDDYIIKSNNEKQNMYEANL</sequence>
<organism evidence="1 2">
    <name type="scientific">Scutellospora calospora</name>
    <dbReference type="NCBI Taxonomy" id="85575"/>
    <lineage>
        <taxon>Eukaryota</taxon>
        <taxon>Fungi</taxon>
        <taxon>Fungi incertae sedis</taxon>
        <taxon>Mucoromycota</taxon>
        <taxon>Glomeromycotina</taxon>
        <taxon>Glomeromycetes</taxon>
        <taxon>Diversisporales</taxon>
        <taxon>Gigasporaceae</taxon>
        <taxon>Scutellospora</taxon>
    </lineage>
</organism>
<keyword evidence="2" id="KW-1185">Reference proteome</keyword>
<proteinExistence type="predicted"/>
<dbReference type="Proteomes" id="UP000789860">
    <property type="component" value="Unassembled WGS sequence"/>
</dbReference>